<proteinExistence type="predicted"/>
<dbReference type="InterPro" id="IPR011990">
    <property type="entry name" value="TPR-like_helical_dom_sf"/>
</dbReference>
<dbReference type="SUPFAM" id="SSF48452">
    <property type="entry name" value="TPR-like"/>
    <property type="match status" value="1"/>
</dbReference>
<dbReference type="Proteomes" id="UP000316184">
    <property type="component" value="Unassembled WGS sequence"/>
</dbReference>
<feature type="compositionally biased region" description="Basic and acidic residues" evidence="1">
    <location>
        <begin position="1"/>
        <end position="13"/>
    </location>
</feature>
<gene>
    <name evidence="3" type="ORF">FHU35_16431</name>
</gene>
<accession>A0A561U1B6</accession>
<dbReference type="InterPro" id="IPR024983">
    <property type="entry name" value="CHAT_dom"/>
</dbReference>
<comment type="caution">
    <text evidence="3">The sequence shown here is derived from an EMBL/GenBank/DDBJ whole genome shotgun (WGS) entry which is preliminary data.</text>
</comment>
<name>A0A561U1B6_9PSEU</name>
<dbReference type="RefSeq" id="WP_145744616.1">
    <property type="nucleotide sequence ID" value="NZ_VIWX01000006.1"/>
</dbReference>
<evidence type="ECO:0000256" key="1">
    <source>
        <dbReference type="SAM" id="MobiDB-lite"/>
    </source>
</evidence>
<dbReference type="Pfam" id="PF12770">
    <property type="entry name" value="CHAT"/>
    <property type="match status" value="1"/>
</dbReference>
<keyword evidence="4" id="KW-1185">Reference proteome</keyword>
<organism evidence="3 4">
    <name type="scientific">Saccharopolyspora dendranthemae</name>
    <dbReference type="NCBI Taxonomy" id="1181886"/>
    <lineage>
        <taxon>Bacteria</taxon>
        <taxon>Bacillati</taxon>
        <taxon>Actinomycetota</taxon>
        <taxon>Actinomycetes</taxon>
        <taxon>Pseudonocardiales</taxon>
        <taxon>Pseudonocardiaceae</taxon>
        <taxon>Saccharopolyspora</taxon>
    </lineage>
</organism>
<reference evidence="3 4" key="1">
    <citation type="submission" date="2019-06" db="EMBL/GenBank/DDBJ databases">
        <title>Sequencing the genomes of 1000 actinobacteria strains.</title>
        <authorList>
            <person name="Klenk H.-P."/>
        </authorList>
    </citation>
    <scope>NUCLEOTIDE SEQUENCE [LARGE SCALE GENOMIC DNA]</scope>
    <source>
        <strain evidence="3 4">DSM 46699</strain>
    </source>
</reference>
<sequence>MTDDASRASERFRGLQRWTGGKDQSGPQPPQSSWFAPEDDGDATPDAPDARPGGPHSGTNPGVGGGPVTGGQAAVGSKPGGPKAGGTERRSAEQRYADAIAAMNQIVTTLDFSNLGWVTEVFRTTAGVLREDDPARAGVLNNLGSAAQLTHVRSRELADLEDAIGYYRAATTSAHSGDRDRILYYCNLALALTDLAGKTGQAQLAADSAQVARDAVEKTPKRDQRRPMVLLRLANALKLHAQLADSAESDEESIAVFREAARISPASDPTTSELLINLGAALMRRYQRNGEPDDLDEAIRHLSAGSGALPDGDGRRGGLCRYAEALRLRFQRNGDLTDLNSALNELIGVLGALESGNLQLGLAVWQLSAATAEHVDATGESGQLRRVLRPIAPAVRALSTDDTYRALALGGYAILLRRHFQHGGEAKALDTAVTAGEASVEAAAPSQRARMITALNTSLLVRYEHGENRDDLDRAGELAREAAKSSESETQHIAWVQLGAVLAHRFQHAGRAQDVETAIELFDQALIAMPDTTPGRAAVSIQLGRALQSLHQRTGRRRYYRWARKVLTEAATQSNAPAEQRLRAAALAGRISAQEQRWSEALESFTTAVELLPLMTRGKRVVASPSAQQRWASIVADAAASAIEAGEPDKAVELIEHGRSAILADFLPSGGELGSLHRDHPDLADEIVRLRRLLDRPAEDPDLGDADDRSRLADAWTALIDEVREIQPGHLRMQQFSALSGVGGDGSVAIVNLSRYRSDVLVIFGGRVLTVPIPHSTPEKASEQVLSLLTAAQHDDHAAMAEVLDWTWVRLVRPVLDRMGYLNTPPAGARWPRVWWSGFGAAAYLPLHAATAHAGASALDRVVSSYTPTLGCLLRARTRPVPDGEALVAAGSAVQVSRELPPQNQVLAQYWPSAGIVSTESASATDVLRMLPNYPWVHVCEPSSQFPAQPAAGMLLDREGQRPLGLVELGQVALDKAEFCYLGQVATAADHPTSAALSLCSALAFAGFTHVVGTLWEVETNSAVEAHADFYGEVFGSNGYGTDGAAYALHNAVRELRNAHPDKHAIWSAHTHVGP</sequence>
<evidence type="ECO:0000313" key="3">
    <source>
        <dbReference type="EMBL" id="TWF93148.1"/>
    </source>
</evidence>
<feature type="compositionally biased region" description="Low complexity" evidence="1">
    <location>
        <begin position="44"/>
        <end position="60"/>
    </location>
</feature>
<dbReference type="OrthoDB" id="3206999at2"/>
<evidence type="ECO:0000259" key="2">
    <source>
        <dbReference type="Pfam" id="PF12770"/>
    </source>
</evidence>
<evidence type="ECO:0000313" key="4">
    <source>
        <dbReference type="Proteomes" id="UP000316184"/>
    </source>
</evidence>
<feature type="region of interest" description="Disordered" evidence="1">
    <location>
        <begin position="1"/>
        <end position="92"/>
    </location>
</feature>
<dbReference type="Gene3D" id="1.25.40.10">
    <property type="entry name" value="Tetratricopeptide repeat domain"/>
    <property type="match status" value="2"/>
</dbReference>
<dbReference type="EMBL" id="VIWX01000006">
    <property type="protein sequence ID" value="TWF93148.1"/>
    <property type="molecule type" value="Genomic_DNA"/>
</dbReference>
<protein>
    <submittedName>
        <fullName evidence="3">CHAT domain-containing protein</fullName>
    </submittedName>
</protein>
<dbReference type="AlphaFoldDB" id="A0A561U1B6"/>
<feature type="domain" description="CHAT" evidence="2">
    <location>
        <begin position="806"/>
        <end position="1074"/>
    </location>
</feature>